<feature type="compositionally biased region" description="Polar residues" evidence="1">
    <location>
        <begin position="611"/>
        <end position="620"/>
    </location>
</feature>
<organism evidence="3 4">
    <name type="scientific">Asterophora parasitica</name>
    <dbReference type="NCBI Taxonomy" id="117018"/>
    <lineage>
        <taxon>Eukaryota</taxon>
        <taxon>Fungi</taxon>
        <taxon>Dikarya</taxon>
        <taxon>Basidiomycota</taxon>
        <taxon>Agaricomycotina</taxon>
        <taxon>Agaricomycetes</taxon>
        <taxon>Agaricomycetidae</taxon>
        <taxon>Agaricales</taxon>
        <taxon>Tricholomatineae</taxon>
        <taxon>Lyophyllaceae</taxon>
        <taxon>Asterophora</taxon>
    </lineage>
</organism>
<dbReference type="SUPFAM" id="SSF48065">
    <property type="entry name" value="DBL homology domain (DH-domain)"/>
    <property type="match status" value="1"/>
</dbReference>
<keyword evidence="4" id="KW-1185">Reference proteome</keyword>
<reference evidence="3" key="1">
    <citation type="submission" date="2020-07" db="EMBL/GenBank/DDBJ databases">
        <authorList>
            <person name="Nieuwenhuis M."/>
            <person name="Van De Peppel L.J.J."/>
        </authorList>
    </citation>
    <scope>NUCLEOTIDE SEQUENCE</scope>
    <source>
        <strain evidence="3">AP01</strain>
        <tissue evidence="3">Mycelium</tissue>
    </source>
</reference>
<accession>A0A9P7KDG5</accession>
<dbReference type="Proteomes" id="UP000775547">
    <property type="component" value="Unassembled WGS sequence"/>
</dbReference>
<dbReference type="InterPro" id="IPR051092">
    <property type="entry name" value="FYVE_RhoGEF_PH"/>
</dbReference>
<feature type="region of interest" description="Disordered" evidence="1">
    <location>
        <begin position="1036"/>
        <end position="1094"/>
    </location>
</feature>
<dbReference type="SMART" id="SM00325">
    <property type="entry name" value="RhoGEF"/>
    <property type="match status" value="1"/>
</dbReference>
<dbReference type="PROSITE" id="PS50010">
    <property type="entry name" value="DH_2"/>
    <property type="match status" value="1"/>
</dbReference>
<feature type="domain" description="DH" evidence="2">
    <location>
        <begin position="780"/>
        <end position="950"/>
    </location>
</feature>
<feature type="region of interest" description="Disordered" evidence="1">
    <location>
        <begin position="219"/>
        <end position="249"/>
    </location>
</feature>
<feature type="compositionally biased region" description="Low complexity" evidence="1">
    <location>
        <begin position="168"/>
        <end position="183"/>
    </location>
</feature>
<feature type="region of interest" description="Disordered" evidence="1">
    <location>
        <begin position="471"/>
        <end position="764"/>
    </location>
</feature>
<feature type="region of interest" description="Disordered" evidence="1">
    <location>
        <begin position="278"/>
        <end position="356"/>
    </location>
</feature>
<comment type="caution">
    <text evidence="3">The sequence shown here is derived from an EMBL/GenBank/DDBJ whole genome shotgun (WGS) entry which is preliminary data.</text>
</comment>
<evidence type="ECO:0000256" key="1">
    <source>
        <dbReference type="SAM" id="MobiDB-lite"/>
    </source>
</evidence>
<sequence>MPTAGSNAKNRSKSRSPLPSSNYKLSLSPRPFLPPSHYAAAAGITSLDRPINTAPGCSVQAKTPPENYDEYGDNYTSAFMPVGYPSDAETASDSSVELNTPASRRSPGEEKHLRYPRRRQSLISDLPQLEANLLPSLRDTITRMTQSPGPLTSSGNPAHLFVPKPMHSRSLSPSTTSDNSSTSYLDEYPASIPRPSRSDECVPEDIDILTPRINLPANPSLQCTLRPPNPKMFSKTSNERPAGASTKSVRSILKQAGITAQCGTENQRPNTNALIASREPHHAQTSSIPFPPGKCLGPPQWSTAGESDFENQYEAERGSHHVASSVLFPSSSESDSEGERKRGSTREAEYRKERRSSRWDTQEVGLGIDFDSGLTKGRKVLHLEMMQPVHLAVMYLLDHRVVKGTLSRYRTRSAHQRRNPELTRIVLTRRTYRASTNDVAPLYWGSFPAFIWTGIKRETDNHDDDLDAVTHARDHSEQRGRSKTNPQLLHDGEHHSGSEGQATQSSLRTRKDRQRNASCTPTPTFLLSSTDYDRQLPRQPSQPRTTLHPERYPEPFPDPSRVEKPRKASRSPVIPQADTAAPMAVHRYSAYHRPTGPNPPPTQPPDNSGDKTSSASNHSSKPAKRRDADSHPYGAGAREPRAYGIPAPMSDEEFPGPNRALPYGDSDSSVGSMYWDDDNTEESSLSPAAETLFSTLSGRQSKGDRRSYLSNGEKAFRPGAGSKAPSPSYAVQPTEEHLKPSPSSRRDDRRTRFQLPKPSLPAQAQHIDAMEDRHAKLEVQRQDLITKIYHAEEAFVKRLQVFVQLFILPLRVQNSKDWISGVPTEVARLFDWLEDIVVLHTQVLSSLEATRSAQYPTVQRIAESIRAYIPRLEVYQPYLVKLMDVVTLIYQLTQDKQSDFGEYIRLQETAPECDGWNFQDFLVEPVNALAKFPEFFSSLLDLTPKGHSDYLSTFALVHSTDMFIRVMTEVKIREDEYDMVQRFAARIQGLPPLAQLAARDRRLLHQGILHLTHVEKAFDGPSVSSNISHYFPIGPASTGGDTKDSANRMRKKPAAALSKQETGTERVLSGSASSSSTGASFNSVKSASSSGGSSSATSNFFSSFRISLPQERLNQGRQVSVKTPNLPRPPPLIHSHSDIANNYISSTIGTPVQIFVFTDFLLLAAPTTEPDGWILLKHIGTLRVIAVSQSQEQNSRAPDQECITFTLEVLPLDAQKLNQPTSMGDGSVYLLRLVVPKGTSGDTESYACGSVPDDHVRSWLTALRRCHKHTTCSLAIPSNSKQYDPQLDIAFDKHQAVYALLASGLPLPKSPSVQMADVLSMHRGGGGEEDAITLERQERGWWSLRFQQVFREIQRQDMASGSGDG</sequence>
<dbReference type="GO" id="GO:0005085">
    <property type="term" value="F:guanyl-nucleotide exchange factor activity"/>
    <property type="evidence" value="ECO:0007669"/>
    <property type="project" value="InterPro"/>
</dbReference>
<feature type="compositionally biased region" description="Polar residues" evidence="1">
    <location>
        <begin position="682"/>
        <end position="700"/>
    </location>
</feature>
<feature type="compositionally biased region" description="Basic and acidic residues" evidence="1">
    <location>
        <begin position="734"/>
        <end position="751"/>
    </location>
</feature>
<feature type="region of interest" description="Disordered" evidence="1">
    <location>
        <begin position="1"/>
        <end position="30"/>
    </location>
</feature>
<feature type="compositionally biased region" description="Polar residues" evidence="1">
    <location>
        <begin position="1"/>
        <end position="24"/>
    </location>
</feature>
<feature type="compositionally biased region" description="Low complexity" evidence="1">
    <location>
        <begin position="1069"/>
        <end position="1094"/>
    </location>
</feature>
<feature type="compositionally biased region" description="Polar residues" evidence="1">
    <location>
        <begin position="516"/>
        <end position="530"/>
    </location>
</feature>
<dbReference type="PANTHER" id="PTHR12673:SF159">
    <property type="entry name" value="LD03170P"/>
    <property type="match status" value="1"/>
</dbReference>
<dbReference type="OrthoDB" id="1716625at2759"/>
<evidence type="ECO:0000313" key="4">
    <source>
        <dbReference type="Proteomes" id="UP000775547"/>
    </source>
</evidence>
<proteinExistence type="predicted"/>
<name>A0A9P7KDG5_9AGAR</name>
<protein>
    <recommendedName>
        <fullName evidence="2">DH domain-containing protein</fullName>
    </recommendedName>
</protein>
<dbReference type="Pfam" id="PF00621">
    <property type="entry name" value="RhoGEF"/>
    <property type="match status" value="1"/>
</dbReference>
<dbReference type="InterPro" id="IPR000219">
    <property type="entry name" value="DH_dom"/>
</dbReference>
<dbReference type="EMBL" id="JABCKV010000093">
    <property type="protein sequence ID" value="KAG5643846.1"/>
    <property type="molecule type" value="Genomic_DNA"/>
</dbReference>
<dbReference type="GO" id="GO:0005737">
    <property type="term" value="C:cytoplasm"/>
    <property type="evidence" value="ECO:0007669"/>
    <property type="project" value="TreeGrafter"/>
</dbReference>
<feature type="compositionally biased region" description="Polar residues" evidence="1">
    <location>
        <begin position="498"/>
        <end position="507"/>
    </location>
</feature>
<dbReference type="PANTHER" id="PTHR12673">
    <property type="entry name" value="FACIOGENITAL DYSPLASIA PROTEIN"/>
    <property type="match status" value="1"/>
</dbReference>
<feature type="region of interest" description="Disordered" evidence="1">
    <location>
        <begin position="143"/>
        <end position="200"/>
    </location>
</feature>
<evidence type="ECO:0000259" key="2">
    <source>
        <dbReference type="PROSITE" id="PS50010"/>
    </source>
</evidence>
<reference evidence="3" key="2">
    <citation type="submission" date="2021-10" db="EMBL/GenBank/DDBJ databases">
        <title>Phylogenomics reveals ancestral predisposition of the termite-cultivated fungus Termitomyces towards a domesticated lifestyle.</title>
        <authorList>
            <person name="Auxier B."/>
            <person name="Grum-Grzhimaylo A."/>
            <person name="Cardenas M.E."/>
            <person name="Lodge J.D."/>
            <person name="Laessoe T."/>
            <person name="Pedersen O."/>
            <person name="Smith M.E."/>
            <person name="Kuyper T.W."/>
            <person name="Franco-Molano E.A."/>
            <person name="Baroni T.J."/>
            <person name="Aanen D.K."/>
        </authorList>
    </citation>
    <scope>NUCLEOTIDE SEQUENCE</scope>
    <source>
        <strain evidence="3">AP01</strain>
        <tissue evidence="3">Mycelium</tissue>
    </source>
</reference>
<evidence type="ECO:0000313" key="3">
    <source>
        <dbReference type="EMBL" id="KAG5643846.1"/>
    </source>
</evidence>
<gene>
    <name evidence="3" type="ORF">DXG03_009577</name>
</gene>
<feature type="compositionally biased region" description="Polar residues" evidence="1">
    <location>
        <begin position="89"/>
        <end position="103"/>
    </location>
</feature>
<feature type="compositionally biased region" description="Basic and acidic residues" evidence="1">
    <location>
        <begin position="471"/>
        <end position="480"/>
    </location>
</feature>
<feature type="compositionally biased region" description="Basic and acidic residues" evidence="1">
    <location>
        <begin position="337"/>
        <end position="356"/>
    </location>
</feature>
<dbReference type="Gene3D" id="1.20.900.10">
    <property type="entry name" value="Dbl homology (DH) domain"/>
    <property type="match status" value="1"/>
</dbReference>
<feature type="compositionally biased region" description="Polar residues" evidence="1">
    <location>
        <begin position="143"/>
        <end position="156"/>
    </location>
</feature>
<dbReference type="InterPro" id="IPR035899">
    <property type="entry name" value="DBL_dom_sf"/>
</dbReference>
<feature type="region of interest" description="Disordered" evidence="1">
    <location>
        <begin position="49"/>
        <end position="117"/>
    </location>
</feature>